<keyword evidence="3" id="KW-0507">mRNA processing</keyword>
<dbReference type="PANTHER" id="PTHR13296">
    <property type="entry name" value="BCAS2 PROTEIN"/>
    <property type="match status" value="1"/>
</dbReference>
<dbReference type="GO" id="GO:0008380">
    <property type="term" value="P:RNA splicing"/>
    <property type="evidence" value="ECO:0007669"/>
    <property type="project" value="UniProtKB-KW"/>
</dbReference>
<sequence>MAESTIFESLPYIDALPTPTETFAAQSLISYDLSHPADTPPQTHPRLPDLLPSCLSPFITAELARVAAGEKLVAIDTSRYETSDLPSAPKIKSKKATDQYTAESREALQRAYTASTYLSSRTTNLALLDSFGKNSWLISNASLEDELRAVEQELKDAKEEIDRVVIERQAAQEGVRGEMEGLAEGWRRSVGRVLETEVGAEDVRREILGVRRGVV</sequence>
<evidence type="ECO:0000256" key="5">
    <source>
        <dbReference type="ARBA" id="ARBA00023187"/>
    </source>
</evidence>
<evidence type="ECO:0000313" key="9">
    <source>
        <dbReference type="Proteomes" id="UP000887226"/>
    </source>
</evidence>
<dbReference type="OrthoDB" id="205794at2759"/>
<gene>
    <name evidence="8" type="ORF">BJ878DRAFT_425684</name>
</gene>
<dbReference type="GO" id="GO:0000974">
    <property type="term" value="C:Prp19 complex"/>
    <property type="evidence" value="ECO:0007669"/>
    <property type="project" value="TreeGrafter"/>
</dbReference>
<keyword evidence="7" id="KW-0175">Coiled coil</keyword>
<comment type="caution">
    <text evidence="8">The sequence shown here is derived from an EMBL/GenBank/DDBJ whole genome shotgun (WGS) entry which is preliminary data.</text>
</comment>
<dbReference type="GO" id="GO:0071013">
    <property type="term" value="C:catalytic step 2 spliceosome"/>
    <property type="evidence" value="ECO:0007669"/>
    <property type="project" value="TreeGrafter"/>
</dbReference>
<keyword evidence="4" id="KW-0747">Spliceosome</keyword>
<protein>
    <submittedName>
        <fullName evidence="8">Pre-mRNA-splicing factor SPF27</fullName>
    </submittedName>
</protein>
<comment type="similarity">
    <text evidence="2">Belongs to the SPF27 family.</text>
</comment>
<dbReference type="Pfam" id="PF05700">
    <property type="entry name" value="BCAS2"/>
    <property type="match status" value="1"/>
</dbReference>
<feature type="coiled-coil region" evidence="7">
    <location>
        <begin position="133"/>
        <end position="174"/>
    </location>
</feature>
<dbReference type="EMBL" id="MU254062">
    <property type="protein sequence ID" value="KAG9242543.1"/>
    <property type="molecule type" value="Genomic_DNA"/>
</dbReference>
<evidence type="ECO:0000256" key="1">
    <source>
        <dbReference type="ARBA" id="ARBA00004123"/>
    </source>
</evidence>
<organism evidence="8 9">
    <name type="scientific">Calycina marina</name>
    <dbReference type="NCBI Taxonomy" id="1763456"/>
    <lineage>
        <taxon>Eukaryota</taxon>
        <taxon>Fungi</taxon>
        <taxon>Dikarya</taxon>
        <taxon>Ascomycota</taxon>
        <taxon>Pezizomycotina</taxon>
        <taxon>Leotiomycetes</taxon>
        <taxon>Helotiales</taxon>
        <taxon>Pezizellaceae</taxon>
        <taxon>Calycina</taxon>
    </lineage>
</organism>
<comment type="subcellular location">
    <subcellularLocation>
        <location evidence="1">Nucleus</location>
    </subcellularLocation>
</comment>
<evidence type="ECO:0000256" key="7">
    <source>
        <dbReference type="SAM" id="Coils"/>
    </source>
</evidence>
<keyword evidence="6" id="KW-0539">Nucleus</keyword>
<reference evidence="8" key="1">
    <citation type="journal article" date="2021" name="IMA Fungus">
        <title>Genomic characterization of three marine fungi, including Emericellopsis atlantica sp. nov. with signatures of a generalist lifestyle and marine biomass degradation.</title>
        <authorList>
            <person name="Hagestad O.C."/>
            <person name="Hou L."/>
            <person name="Andersen J.H."/>
            <person name="Hansen E.H."/>
            <person name="Altermark B."/>
            <person name="Li C."/>
            <person name="Kuhnert E."/>
            <person name="Cox R.J."/>
            <person name="Crous P.W."/>
            <person name="Spatafora J.W."/>
            <person name="Lail K."/>
            <person name="Amirebrahimi M."/>
            <person name="Lipzen A."/>
            <person name="Pangilinan J."/>
            <person name="Andreopoulos W."/>
            <person name="Hayes R.D."/>
            <person name="Ng V."/>
            <person name="Grigoriev I.V."/>
            <person name="Jackson S.A."/>
            <person name="Sutton T.D.S."/>
            <person name="Dobson A.D.W."/>
            <person name="Rama T."/>
        </authorList>
    </citation>
    <scope>NUCLEOTIDE SEQUENCE</scope>
    <source>
        <strain evidence="8">TRa3180A</strain>
    </source>
</reference>
<dbReference type="Proteomes" id="UP000887226">
    <property type="component" value="Unassembled WGS sequence"/>
</dbReference>
<keyword evidence="9" id="KW-1185">Reference proteome</keyword>
<keyword evidence="5" id="KW-0508">mRNA splicing</keyword>
<proteinExistence type="inferred from homology"/>
<dbReference type="GO" id="GO:0071011">
    <property type="term" value="C:precatalytic spliceosome"/>
    <property type="evidence" value="ECO:0007669"/>
    <property type="project" value="TreeGrafter"/>
</dbReference>
<evidence type="ECO:0000256" key="6">
    <source>
        <dbReference type="ARBA" id="ARBA00023242"/>
    </source>
</evidence>
<dbReference type="GO" id="GO:0006397">
    <property type="term" value="P:mRNA processing"/>
    <property type="evidence" value="ECO:0007669"/>
    <property type="project" value="UniProtKB-KW"/>
</dbReference>
<dbReference type="PANTHER" id="PTHR13296:SF0">
    <property type="entry name" value="PRE-MRNA-SPLICING FACTOR SPF27"/>
    <property type="match status" value="1"/>
</dbReference>
<evidence type="ECO:0000256" key="4">
    <source>
        <dbReference type="ARBA" id="ARBA00022728"/>
    </source>
</evidence>
<evidence type="ECO:0000256" key="2">
    <source>
        <dbReference type="ARBA" id="ARBA00010788"/>
    </source>
</evidence>
<accession>A0A9P7YYY2</accession>
<evidence type="ECO:0000256" key="3">
    <source>
        <dbReference type="ARBA" id="ARBA00022664"/>
    </source>
</evidence>
<evidence type="ECO:0000313" key="8">
    <source>
        <dbReference type="EMBL" id="KAG9242543.1"/>
    </source>
</evidence>
<name>A0A9P7YYY2_9HELO</name>
<dbReference type="AlphaFoldDB" id="A0A9P7YYY2"/>
<dbReference type="InterPro" id="IPR008409">
    <property type="entry name" value="SPF27"/>
</dbReference>